<evidence type="ECO:0000259" key="2">
    <source>
        <dbReference type="Pfam" id="PF16561"/>
    </source>
</evidence>
<dbReference type="EMBL" id="FPJE01000003">
    <property type="protein sequence ID" value="SFW24902.1"/>
    <property type="molecule type" value="Genomic_DNA"/>
</dbReference>
<keyword evidence="5" id="KW-1185">Reference proteome</keyword>
<evidence type="ECO:0000256" key="1">
    <source>
        <dbReference type="SAM" id="SignalP"/>
    </source>
</evidence>
<dbReference type="RefSeq" id="WP_245776977.1">
    <property type="nucleotide sequence ID" value="NZ_FPJE01000003.1"/>
</dbReference>
<feature type="domain" description="AMP-activated protein kinase glycogen-binding" evidence="2">
    <location>
        <begin position="327"/>
        <end position="396"/>
    </location>
</feature>
<dbReference type="Pfam" id="PF16561">
    <property type="entry name" value="AMPK1_CBM"/>
    <property type="match status" value="1"/>
</dbReference>
<reference evidence="4 5" key="1">
    <citation type="submission" date="2016-11" db="EMBL/GenBank/DDBJ databases">
        <authorList>
            <person name="Jaros S."/>
            <person name="Januszkiewicz K."/>
            <person name="Wedrychowicz H."/>
        </authorList>
    </citation>
    <scope>NUCLEOTIDE SEQUENCE [LARGE SCALE GENOMIC DNA]</scope>
    <source>
        <strain evidence="4 5">CGMCC 1.12145</strain>
    </source>
</reference>
<dbReference type="STRING" id="1150368.SAMN02927921_00693"/>
<dbReference type="InterPro" id="IPR032640">
    <property type="entry name" value="AMPK1_CBM"/>
</dbReference>
<protein>
    <submittedName>
        <fullName evidence="4">Glycogen recognition site of AMP-activated protein kinase</fullName>
    </submittedName>
</protein>
<name>A0A1K1MSH0_9FLAO</name>
<dbReference type="GO" id="GO:0016301">
    <property type="term" value="F:kinase activity"/>
    <property type="evidence" value="ECO:0007669"/>
    <property type="project" value="UniProtKB-KW"/>
</dbReference>
<dbReference type="InterPro" id="IPR013783">
    <property type="entry name" value="Ig-like_fold"/>
</dbReference>
<dbReference type="SUPFAM" id="SSF81296">
    <property type="entry name" value="E set domains"/>
    <property type="match status" value="1"/>
</dbReference>
<feature type="chain" id="PRO_5013312557" evidence="1">
    <location>
        <begin position="27"/>
        <end position="424"/>
    </location>
</feature>
<dbReference type="Proteomes" id="UP000182248">
    <property type="component" value="Unassembled WGS sequence"/>
</dbReference>
<feature type="domain" description="Type 9 secretion system plug protein N-terminal" evidence="3">
    <location>
        <begin position="37"/>
        <end position="160"/>
    </location>
</feature>
<evidence type="ECO:0000313" key="4">
    <source>
        <dbReference type="EMBL" id="SFW24902.1"/>
    </source>
</evidence>
<feature type="signal peptide" evidence="1">
    <location>
        <begin position="1"/>
        <end position="26"/>
    </location>
</feature>
<evidence type="ECO:0000313" key="5">
    <source>
        <dbReference type="Proteomes" id="UP000182248"/>
    </source>
</evidence>
<accession>A0A1K1MSH0</accession>
<proteinExistence type="predicted"/>
<dbReference type="InterPro" id="IPR031345">
    <property type="entry name" value="T9SS_Plug_N"/>
</dbReference>
<dbReference type="AlphaFoldDB" id="A0A1K1MSH0"/>
<dbReference type="Pfam" id="PF17116">
    <property type="entry name" value="T9SS_plug_1st"/>
    <property type="match status" value="1"/>
</dbReference>
<dbReference type="InterPro" id="IPR014756">
    <property type="entry name" value="Ig_E-set"/>
</dbReference>
<keyword evidence="4" id="KW-0808">Transferase</keyword>
<gene>
    <name evidence="4" type="ORF">SAMN02927921_00693</name>
</gene>
<keyword evidence="4" id="KW-0418">Kinase</keyword>
<organism evidence="4 5">
    <name type="scientific">Sinomicrobium oceani</name>
    <dbReference type="NCBI Taxonomy" id="1150368"/>
    <lineage>
        <taxon>Bacteria</taxon>
        <taxon>Pseudomonadati</taxon>
        <taxon>Bacteroidota</taxon>
        <taxon>Flavobacteriia</taxon>
        <taxon>Flavobacteriales</taxon>
        <taxon>Flavobacteriaceae</taxon>
        <taxon>Sinomicrobium</taxon>
    </lineage>
</organism>
<dbReference type="Gene3D" id="2.60.40.10">
    <property type="entry name" value="Immunoglobulins"/>
    <property type="match status" value="1"/>
</dbReference>
<evidence type="ECO:0000259" key="3">
    <source>
        <dbReference type="Pfam" id="PF17116"/>
    </source>
</evidence>
<keyword evidence="1" id="KW-0732">Signal</keyword>
<sequence>MMHLKRHLPYLLFLLLLLLSSGLSGQAEYETEPPEYIRSIVFKTDGENRDDQFPILKPGEAFTLSFDDLRARESDYYYRIIHCNADWTPSDLLKSQFLEGVDNQRIMDYRNSVTTLQPYSHYDLTLPNSRTRFKLSGNYMLKIFNSNDELVFSRRFVIYKDMVSVGVVLKRARKLDVIDQKQVVHFTINTNGQTLVNPQQEVKVVILQNHNWNTAITGIKPQFFSGNQLIYKYDEETAFDGGNEYLYFDNKEIRALTNTIAGTELLDLYNTYLFTNTVDTDKPYTYYPDINGDFEIRTLDGNDRDNDTEADYADVHFSLEYSPELGLNEVYVYGKFNNYQLDSRNKMTLDNSGNKLKAKIRLKQGFYNYKFVMAGPEGIDHTTISGNHFETENNYLVLVYYRNFGDMYDSLIGIGSGTSVNISN</sequence>